<dbReference type="GO" id="GO:0004519">
    <property type="term" value="F:endonuclease activity"/>
    <property type="evidence" value="ECO:0007669"/>
    <property type="project" value="UniProtKB-KW"/>
</dbReference>
<protein>
    <submittedName>
        <fullName evidence="3">HNH endonuclease</fullName>
    </submittedName>
</protein>
<sequence>MRPCPSYPGYSATDDGTVVSHRRRGQGRQRGSVATIDPAFRYELSQQTTAKGYKTVAIVLPSGRSRPAGVHQLVADAFYGPCPNGLVVRHLNGVPSDNAPGNLKYGTSLENADDRKQHGTYLGGSNHHGSKLSGGQAVAIRSKRRCGARVKDLALEFGVSASTIESIIYNKSYLAPGVEFKRVTP</sequence>
<dbReference type="Gene3D" id="3.90.75.20">
    <property type="match status" value="1"/>
</dbReference>
<organism evidence="3 4">
    <name type="scientific">Pseudomonas gingeri</name>
    <dbReference type="NCBI Taxonomy" id="117681"/>
    <lineage>
        <taxon>Bacteria</taxon>
        <taxon>Pseudomonadati</taxon>
        <taxon>Pseudomonadota</taxon>
        <taxon>Gammaproteobacteria</taxon>
        <taxon>Pseudomonadales</taxon>
        <taxon>Pseudomonadaceae</taxon>
        <taxon>Pseudomonas</taxon>
    </lineage>
</organism>
<evidence type="ECO:0000313" key="4">
    <source>
        <dbReference type="Proteomes" id="UP000539985"/>
    </source>
</evidence>
<gene>
    <name evidence="3" type="ORF">HX882_12280</name>
</gene>
<evidence type="ECO:0000313" key="3">
    <source>
        <dbReference type="EMBL" id="NWB96672.1"/>
    </source>
</evidence>
<dbReference type="AlphaFoldDB" id="A0A7Y7XDB1"/>
<keyword evidence="3" id="KW-0540">Nuclease</keyword>
<dbReference type="Proteomes" id="UP000539985">
    <property type="component" value="Unassembled WGS sequence"/>
</dbReference>
<reference evidence="3 4" key="1">
    <citation type="submission" date="2020-04" db="EMBL/GenBank/DDBJ databases">
        <title>Molecular characterization of pseudomonads from Agaricus bisporus reveal novel blotch 2 pathogens in Western Europe.</title>
        <authorList>
            <person name="Taparia T."/>
            <person name="Krijger M."/>
            <person name="Haynes E."/>
            <person name="Elpinstone J.G."/>
            <person name="Noble R."/>
            <person name="Van Der Wolf J."/>
        </authorList>
    </citation>
    <scope>NUCLEOTIDE SEQUENCE [LARGE SCALE GENOMIC DNA]</scope>
    <source>
        <strain evidence="3 4">H7001</strain>
    </source>
</reference>
<evidence type="ECO:0000259" key="2">
    <source>
        <dbReference type="Pfam" id="PF13392"/>
    </source>
</evidence>
<name>A0A7Y7XDB1_9PSED</name>
<feature type="region of interest" description="Disordered" evidence="1">
    <location>
        <begin position="1"/>
        <end position="32"/>
    </location>
</feature>
<evidence type="ECO:0000256" key="1">
    <source>
        <dbReference type="SAM" id="MobiDB-lite"/>
    </source>
</evidence>
<dbReference type="Pfam" id="PF13392">
    <property type="entry name" value="HNH_3"/>
    <property type="match status" value="1"/>
</dbReference>
<feature type="domain" description="HNH nuclease" evidence="2">
    <location>
        <begin position="69"/>
        <end position="112"/>
    </location>
</feature>
<keyword evidence="3" id="KW-0255">Endonuclease</keyword>
<proteinExistence type="predicted"/>
<comment type="caution">
    <text evidence="3">The sequence shown here is derived from an EMBL/GenBank/DDBJ whole genome shotgun (WGS) entry which is preliminary data.</text>
</comment>
<dbReference type="SUPFAM" id="SSF54060">
    <property type="entry name" value="His-Me finger endonucleases"/>
    <property type="match status" value="1"/>
</dbReference>
<keyword evidence="3" id="KW-0378">Hydrolase</keyword>
<accession>A0A7Y7XDB1</accession>
<dbReference type="EMBL" id="JACAQB010000006">
    <property type="protein sequence ID" value="NWB96672.1"/>
    <property type="molecule type" value="Genomic_DNA"/>
</dbReference>
<dbReference type="InterPro" id="IPR003615">
    <property type="entry name" value="HNH_nuc"/>
</dbReference>
<dbReference type="InterPro" id="IPR044925">
    <property type="entry name" value="His-Me_finger_sf"/>
</dbReference>
<feature type="region of interest" description="Disordered" evidence="1">
    <location>
        <begin position="114"/>
        <end position="135"/>
    </location>
</feature>